<protein>
    <recommendedName>
        <fullName evidence="5">V/A-type H+-transporting ATPase subunit C</fullName>
    </recommendedName>
</protein>
<dbReference type="PANTHER" id="PTHR38682">
    <property type="entry name" value="V-TYPE ATP SYNTHASE SUBUNIT C"/>
    <property type="match status" value="1"/>
</dbReference>
<dbReference type="InterPro" id="IPR002843">
    <property type="entry name" value="ATPase_V0-cplx_csu/dsu"/>
</dbReference>
<dbReference type="EMBL" id="BAABXL010000001">
    <property type="protein sequence ID" value="GAA6267101.1"/>
    <property type="molecule type" value="Genomic_DNA"/>
</dbReference>
<keyword evidence="2" id="KW-0406">Ion transport</keyword>
<dbReference type="Pfam" id="PF01992">
    <property type="entry name" value="vATP-synt_AC39"/>
    <property type="match status" value="1"/>
</dbReference>
<evidence type="ECO:0000313" key="3">
    <source>
        <dbReference type="EMBL" id="GAA6267101.1"/>
    </source>
</evidence>
<evidence type="ECO:0000256" key="2">
    <source>
        <dbReference type="ARBA" id="ARBA00023065"/>
    </source>
</evidence>
<proteinExistence type="predicted"/>
<dbReference type="PANTHER" id="PTHR38682:SF1">
    <property type="entry name" value="V-TYPE ATP SYNTHASE SUBUNIT C"/>
    <property type="match status" value="1"/>
</dbReference>
<reference evidence="3 4" key="1">
    <citation type="submission" date="2024-04" db="EMBL/GenBank/DDBJ databases">
        <title>Defined microbial consortia suppress multidrug-resistant proinflammatory Enterobacteriaceae via ecological control.</title>
        <authorList>
            <person name="Furuichi M."/>
            <person name="Kawaguchi T."/>
            <person name="Pust M."/>
            <person name="Yasuma K."/>
            <person name="Plichta D."/>
            <person name="Hasegawa N."/>
            <person name="Ohya T."/>
            <person name="Bhattarai S."/>
            <person name="Sasajima S."/>
            <person name="Aoto Y."/>
            <person name="Tuganbaev T."/>
            <person name="Yaginuma M."/>
            <person name="Ueda M."/>
            <person name="Okahashi N."/>
            <person name="Amafuji K."/>
            <person name="Kiridooshi Y."/>
            <person name="Sugita K."/>
            <person name="Strazar M."/>
            <person name="Skelly A."/>
            <person name="Suda W."/>
            <person name="Hattori M."/>
            <person name="Nakamoto N."/>
            <person name="Caballero S."/>
            <person name="Norman J."/>
            <person name="Olle B."/>
            <person name="Tanoue T."/>
            <person name="Arita M."/>
            <person name="Bucci V."/>
            <person name="Atarashi K."/>
            <person name="Xavier R."/>
            <person name="Honda K."/>
        </authorList>
    </citation>
    <scope>NUCLEOTIDE SEQUENCE [LARGE SCALE GENOMIC DNA]</scope>
    <source>
        <strain evidence="4">f13</strain>
    </source>
</reference>
<keyword evidence="4" id="KW-1185">Reference proteome</keyword>
<organism evidence="3 4">
    <name type="scientific">Enterocloster alcoholdehydrogenati</name>
    <dbReference type="NCBI Taxonomy" id="2547410"/>
    <lineage>
        <taxon>Bacteria</taxon>
        <taxon>Bacillati</taxon>
        <taxon>Bacillota</taxon>
        <taxon>Clostridia</taxon>
        <taxon>Lachnospirales</taxon>
        <taxon>Lachnospiraceae</taxon>
        <taxon>Enterocloster</taxon>
    </lineage>
</organism>
<dbReference type="InterPro" id="IPR050873">
    <property type="entry name" value="V-ATPase_V0D/AC39_subunit"/>
</dbReference>
<dbReference type="InterPro" id="IPR036079">
    <property type="entry name" value="ATPase_csu/dsu_sf"/>
</dbReference>
<dbReference type="RefSeq" id="WP_176255724.1">
    <property type="nucleotide sequence ID" value="NZ_BAABXL010000001.1"/>
</dbReference>
<accession>A0ABQ0AST9</accession>
<evidence type="ECO:0000313" key="4">
    <source>
        <dbReference type="Proteomes" id="UP001600894"/>
    </source>
</evidence>
<sequence>MGSLISYSGISTKVRAMERWRIRPEQFEAMAALESVPEAVRFLRSIPPYEEIFSGVEDKELHRGRIEQLLNLAQYRDFARLYQFANIKQRRFLDLYFMHYEIGILKTCLRNGAGRREAAQDLSGFKEFFDRHSSLDLVQLSQCRSIDEVIAGIKGSIYYGPLYALRQQGNATLPACETAVDMLYFKTVWRIKDKYLSGHERKDLTQCFGTRMDMLNLQWICRAKKYYHLPEGDIYALIIPISLHLKKKEIQAMAQAEELEQVYAVIRNSWYGRLDMGSLENGQSLEGPAREIVDRIYELTSRKEPYSAAALNSYLYFKEREIEKIITIIERIRYGVAANA</sequence>
<gene>
    <name evidence="3" type="ORF">F130042H8_01610</name>
</gene>
<dbReference type="Gene3D" id="1.10.132.50">
    <property type="entry name" value="ATP synthase (C/AC39) subunit, domain 3"/>
    <property type="match status" value="3"/>
</dbReference>
<evidence type="ECO:0000256" key="1">
    <source>
        <dbReference type="ARBA" id="ARBA00022448"/>
    </source>
</evidence>
<evidence type="ECO:0008006" key="5">
    <source>
        <dbReference type="Google" id="ProtNLM"/>
    </source>
</evidence>
<dbReference type="InterPro" id="IPR044911">
    <property type="entry name" value="V-type_ATPase_csu/dsu_dom_3"/>
</dbReference>
<name>A0ABQ0AST9_9FIRM</name>
<comment type="caution">
    <text evidence="3">The sequence shown here is derived from an EMBL/GenBank/DDBJ whole genome shotgun (WGS) entry which is preliminary data.</text>
</comment>
<keyword evidence="1" id="KW-0813">Transport</keyword>
<dbReference type="Proteomes" id="UP001600894">
    <property type="component" value="Unassembled WGS sequence"/>
</dbReference>
<dbReference type="SUPFAM" id="SSF103486">
    <property type="entry name" value="V-type ATP synthase subunit C"/>
    <property type="match status" value="1"/>
</dbReference>